<comment type="subcellular location">
    <subcellularLocation>
        <location evidence="1">Membrane</location>
        <topology evidence="1">Multi-pass membrane protein</topology>
    </subcellularLocation>
</comment>
<feature type="transmembrane region" description="Helical" evidence="7">
    <location>
        <begin position="682"/>
        <end position="704"/>
    </location>
</feature>
<dbReference type="PhylomeDB" id="B4IDD3"/>
<feature type="region of interest" description="Disordered" evidence="6">
    <location>
        <begin position="955"/>
        <end position="1003"/>
    </location>
</feature>
<dbReference type="Pfam" id="PF12832">
    <property type="entry name" value="MFS_1_like"/>
    <property type="match status" value="1"/>
</dbReference>
<keyword evidence="4 7" id="KW-1133">Transmembrane helix</keyword>
<evidence type="ECO:0000256" key="2">
    <source>
        <dbReference type="ARBA" id="ARBA00005241"/>
    </source>
</evidence>
<feature type="compositionally biased region" description="Basic and acidic residues" evidence="6">
    <location>
        <begin position="725"/>
        <end position="734"/>
    </location>
</feature>
<evidence type="ECO:0000256" key="1">
    <source>
        <dbReference type="ARBA" id="ARBA00004141"/>
    </source>
</evidence>
<feature type="transmembrane region" description="Helical" evidence="7">
    <location>
        <begin position="640"/>
        <end position="670"/>
    </location>
</feature>
<name>B4IDD3_DROSE</name>
<feature type="compositionally biased region" description="Polar residues" evidence="6">
    <location>
        <begin position="865"/>
        <end position="881"/>
    </location>
</feature>
<evidence type="ECO:0000313" key="10">
    <source>
        <dbReference type="Proteomes" id="UP000001292"/>
    </source>
</evidence>
<proteinExistence type="inferred from homology"/>
<dbReference type="InterPro" id="IPR051717">
    <property type="entry name" value="MFS_MFSD6"/>
</dbReference>
<feature type="transmembrane region" description="Helical" evidence="7">
    <location>
        <begin position="537"/>
        <end position="561"/>
    </location>
</feature>
<comment type="similarity">
    <text evidence="2">Belongs to the major facilitator superfamily. MFSD6 family.</text>
</comment>
<dbReference type="InterPro" id="IPR024989">
    <property type="entry name" value="MFS_assoc_dom"/>
</dbReference>
<feature type="region of interest" description="Disordered" evidence="6">
    <location>
        <begin position="814"/>
        <end position="850"/>
    </location>
</feature>
<accession>B4IDD3</accession>
<dbReference type="STRING" id="7238.B4IDD3"/>
<feature type="transmembrane region" description="Helical" evidence="7">
    <location>
        <begin position="463"/>
        <end position="482"/>
    </location>
</feature>
<dbReference type="OMA" id="MSATMFP"/>
<dbReference type="GO" id="GO:0016020">
    <property type="term" value="C:membrane"/>
    <property type="evidence" value="ECO:0007669"/>
    <property type="project" value="UniProtKB-SubCell"/>
</dbReference>
<dbReference type="InterPro" id="IPR036259">
    <property type="entry name" value="MFS_trans_sf"/>
</dbReference>
<feature type="transmembrane region" description="Helical" evidence="7">
    <location>
        <begin position="420"/>
        <end position="442"/>
    </location>
</feature>
<keyword evidence="10" id="KW-1185">Reference proteome</keyword>
<evidence type="ECO:0000256" key="3">
    <source>
        <dbReference type="ARBA" id="ARBA00022692"/>
    </source>
</evidence>
<evidence type="ECO:0000259" key="8">
    <source>
        <dbReference type="Pfam" id="PF12832"/>
    </source>
</evidence>
<organism evidence="10">
    <name type="scientific">Drosophila sechellia</name>
    <name type="common">Fruit fly</name>
    <dbReference type="NCBI Taxonomy" id="7238"/>
    <lineage>
        <taxon>Eukaryota</taxon>
        <taxon>Metazoa</taxon>
        <taxon>Ecdysozoa</taxon>
        <taxon>Arthropoda</taxon>
        <taxon>Hexapoda</taxon>
        <taxon>Insecta</taxon>
        <taxon>Pterygota</taxon>
        <taxon>Neoptera</taxon>
        <taxon>Endopterygota</taxon>
        <taxon>Diptera</taxon>
        <taxon>Brachycera</taxon>
        <taxon>Muscomorpha</taxon>
        <taxon>Ephydroidea</taxon>
        <taxon>Drosophilidae</taxon>
        <taxon>Drosophila</taxon>
        <taxon>Sophophora</taxon>
    </lineage>
</organism>
<sequence>MGKMVSEEIATDPAASEKVELSRFGEFCQRRGINPNLIMLKITLFVMYGAISSLLLYLTIHMQSIGLTVEEIAIIYLALPFTTSQPAITGFLVDKFGKYKPVVVMSLLLNAIFHHSLLFIPQQEIPGVVPSAFVLRHPDSGDIEVWWSPCPSRECPEEPELELAVHQCVDYCLMQEQVNPQLYTNTPAYDVRPTATSSTTQRSQLTATTTRTTTMEPSSESSSSPAPTTSTTTSPASSLPALFATQTRSRYQEVLNMSSTMFPPMSQLKDALEEGVEPGQSSSAELSAMSMQGLNLSDSSQKKLLWSSWVHSDNDDATYFMLQMHPDLADPTEQLGMEIEQDANETVTDILQRFGHDYLVRGNINLTDMDDLDLRCGGLVRRTNMTNIASGAVECMMQRCTFTLNAPEICPPDYKETDEIIFWVYFLLRFLATTMLSAGVTIMDPIALTMIEKYGGDFGRERLFSSIGMAIFSPITGIMIDYSSRGLGYTDYSAAFYTYDVLLVISTMSVLMMPLGEKLPADNVFRDLWNLLKMPHVIAFICFLFVLGNFWGFIESFLFLYLKELGAPNYLLGITITVGTVSSIPFLYGAEKITRIFGHVNLIIIAFFSHAGRLVGYSFIENAWWCFPFEAMESLSCHLMWVAAATYCSILALKSLLATLIGVLACGSFTEDSSWSVQHSRCFGTWACCGVGGIATELLHLIWLRKFDHTTEESEEEVEAVEAGETEKLTEPATKEQGTSMSLERLSLMIKYNQIGSLSSLPRGSRADIHDHLSVRRSSYNVETLRGVPRHGNIGSASKVDILRSALEINHKSSNNSMLSKADNKTSNQSLGRNRADSAPKLNHSNLKNISQPALEGVVLESSNNSMLSKADNKTSNQSLGRNRADSAPKLNHSNLKNISQPALEGVVLEGVESTFFPSRMKKYPSGLLTSIPAVDLSVIPSSMLMDQEGRKVIPEETELHSSKTTVDLGEEKAESPPQQQPQANGNGKSPPLQQDDEKSNAT</sequence>
<feature type="transmembrane region" description="Helical" evidence="7">
    <location>
        <begin position="38"/>
        <end position="60"/>
    </location>
</feature>
<dbReference type="CDD" id="cd17335">
    <property type="entry name" value="MFS_MFSD6"/>
    <property type="match status" value="1"/>
</dbReference>
<gene>
    <name evidence="9" type="primary">Dsec\GM16583</name>
    <name evidence="9" type="ORF">Dsec_GM16583</name>
</gene>
<dbReference type="EMBL" id="CH480829">
    <property type="protein sequence ID" value="EDW45559.1"/>
    <property type="molecule type" value="Genomic_DNA"/>
</dbReference>
<feature type="region of interest" description="Disordered" evidence="6">
    <location>
        <begin position="189"/>
        <end position="242"/>
    </location>
</feature>
<keyword evidence="5 7" id="KW-0472">Membrane</keyword>
<evidence type="ECO:0000256" key="7">
    <source>
        <dbReference type="SAM" id="Phobius"/>
    </source>
</evidence>
<evidence type="ECO:0000256" key="6">
    <source>
        <dbReference type="SAM" id="MobiDB-lite"/>
    </source>
</evidence>
<dbReference type="SUPFAM" id="SSF103473">
    <property type="entry name" value="MFS general substrate transporter"/>
    <property type="match status" value="2"/>
</dbReference>
<feature type="region of interest" description="Disordered" evidence="6">
    <location>
        <begin position="717"/>
        <end position="737"/>
    </location>
</feature>
<feature type="region of interest" description="Disordered" evidence="6">
    <location>
        <begin position="865"/>
        <end position="897"/>
    </location>
</feature>
<dbReference type="Proteomes" id="UP000001292">
    <property type="component" value="Unassembled WGS sequence"/>
</dbReference>
<feature type="transmembrane region" description="Helical" evidence="7">
    <location>
        <begin position="494"/>
        <end position="516"/>
    </location>
</feature>
<evidence type="ECO:0000256" key="5">
    <source>
        <dbReference type="ARBA" id="ARBA00023136"/>
    </source>
</evidence>
<dbReference type="HOGENOM" id="CLU_013133_3_0_1"/>
<feature type="transmembrane region" description="Helical" evidence="7">
    <location>
        <begin position="567"/>
        <end position="588"/>
    </location>
</feature>
<protein>
    <submittedName>
        <fullName evidence="9">GM16583</fullName>
    </submittedName>
</protein>
<evidence type="ECO:0000256" key="4">
    <source>
        <dbReference type="ARBA" id="ARBA00022989"/>
    </source>
</evidence>
<evidence type="ECO:0000313" key="9">
    <source>
        <dbReference type="EMBL" id="EDW45559.1"/>
    </source>
</evidence>
<keyword evidence="3 7" id="KW-0812">Transmembrane</keyword>
<feature type="domain" description="Major facilitator superfamily associated" evidence="8">
    <location>
        <begin position="37"/>
        <end position="666"/>
    </location>
</feature>
<dbReference type="AlphaFoldDB" id="B4IDD3"/>
<feature type="compositionally biased region" description="Low complexity" evidence="6">
    <location>
        <begin position="193"/>
        <end position="241"/>
    </location>
</feature>
<feature type="transmembrane region" description="Helical" evidence="7">
    <location>
        <begin position="600"/>
        <end position="620"/>
    </location>
</feature>
<dbReference type="Gene3D" id="1.20.1250.20">
    <property type="entry name" value="MFS general substrate transporter like domains"/>
    <property type="match status" value="3"/>
</dbReference>
<reference evidence="9 10" key="1">
    <citation type="journal article" date="2007" name="Nature">
        <title>Evolution of genes and genomes on the Drosophila phylogeny.</title>
        <authorList>
            <consortium name="Drosophila 12 Genomes Consortium"/>
            <person name="Clark A.G."/>
            <person name="Eisen M.B."/>
            <person name="Smith D.R."/>
            <person name="Bergman C.M."/>
            <person name="Oliver B."/>
            <person name="Markow T.A."/>
            <person name="Kaufman T.C."/>
            <person name="Kellis M."/>
            <person name="Gelbart W."/>
            <person name="Iyer V.N."/>
            <person name="Pollard D.A."/>
            <person name="Sackton T.B."/>
            <person name="Larracuente A.M."/>
            <person name="Singh N.D."/>
            <person name="Abad J.P."/>
            <person name="Abt D.N."/>
            <person name="Adryan B."/>
            <person name="Aguade M."/>
            <person name="Akashi H."/>
            <person name="Anderson W.W."/>
            <person name="Aquadro C.F."/>
            <person name="Ardell D.H."/>
            <person name="Arguello R."/>
            <person name="Artieri C.G."/>
            <person name="Barbash D.A."/>
            <person name="Barker D."/>
            <person name="Barsanti P."/>
            <person name="Batterham P."/>
            <person name="Batzoglou S."/>
            <person name="Begun D."/>
            <person name="Bhutkar A."/>
            <person name="Blanco E."/>
            <person name="Bosak S.A."/>
            <person name="Bradley R.K."/>
            <person name="Brand A.D."/>
            <person name="Brent M.R."/>
            <person name="Brooks A.N."/>
            <person name="Brown R.H."/>
            <person name="Butlin R.K."/>
            <person name="Caggese C."/>
            <person name="Calvi B.R."/>
            <person name="Bernardo de Carvalho A."/>
            <person name="Caspi A."/>
            <person name="Castrezana S."/>
            <person name="Celniker S.E."/>
            <person name="Chang J.L."/>
            <person name="Chapple C."/>
            <person name="Chatterji S."/>
            <person name="Chinwalla A."/>
            <person name="Civetta A."/>
            <person name="Clifton S.W."/>
            <person name="Comeron J.M."/>
            <person name="Costello J.C."/>
            <person name="Coyne J.A."/>
            <person name="Daub J."/>
            <person name="David R.G."/>
            <person name="Delcher A.L."/>
            <person name="Delehaunty K."/>
            <person name="Do C.B."/>
            <person name="Ebling H."/>
            <person name="Edwards K."/>
            <person name="Eickbush T."/>
            <person name="Evans J.D."/>
            <person name="Filipski A."/>
            <person name="Findeiss S."/>
            <person name="Freyhult E."/>
            <person name="Fulton L."/>
            <person name="Fulton R."/>
            <person name="Garcia A.C."/>
            <person name="Gardiner A."/>
            <person name="Garfield D.A."/>
            <person name="Garvin B.E."/>
            <person name="Gibson G."/>
            <person name="Gilbert D."/>
            <person name="Gnerre S."/>
            <person name="Godfrey J."/>
            <person name="Good R."/>
            <person name="Gotea V."/>
            <person name="Gravely B."/>
            <person name="Greenberg A.J."/>
            <person name="Griffiths-Jones S."/>
            <person name="Gross S."/>
            <person name="Guigo R."/>
            <person name="Gustafson E.A."/>
            <person name="Haerty W."/>
            <person name="Hahn M.W."/>
            <person name="Halligan D.L."/>
            <person name="Halpern A.L."/>
            <person name="Halter G.M."/>
            <person name="Han M.V."/>
            <person name="Heger A."/>
            <person name="Hillier L."/>
            <person name="Hinrichs A.S."/>
            <person name="Holmes I."/>
            <person name="Hoskins R.A."/>
            <person name="Hubisz M.J."/>
            <person name="Hultmark D."/>
            <person name="Huntley M.A."/>
            <person name="Jaffe D.B."/>
            <person name="Jagadeeshan S."/>
            <person name="Jeck W.R."/>
            <person name="Johnson J."/>
            <person name="Jones C.D."/>
            <person name="Jordan W.C."/>
            <person name="Karpen G.H."/>
            <person name="Kataoka E."/>
            <person name="Keightley P.D."/>
            <person name="Kheradpour P."/>
            <person name="Kirkness E.F."/>
            <person name="Koerich L.B."/>
            <person name="Kristiansen K."/>
            <person name="Kudrna D."/>
            <person name="Kulathinal R.J."/>
            <person name="Kumar S."/>
            <person name="Kwok R."/>
            <person name="Lander E."/>
            <person name="Langley C.H."/>
            <person name="Lapoint R."/>
            <person name="Lazzaro B.P."/>
            <person name="Lee S.J."/>
            <person name="Levesque L."/>
            <person name="Li R."/>
            <person name="Lin C.F."/>
            <person name="Lin M.F."/>
            <person name="Lindblad-Toh K."/>
            <person name="Llopart A."/>
            <person name="Long M."/>
            <person name="Low L."/>
            <person name="Lozovsky E."/>
            <person name="Lu J."/>
            <person name="Luo M."/>
            <person name="Machado C.A."/>
            <person name="Makalowski W."/>
            <person name="Marzo M."/>
            <person name="Matsuda M."/>
            <person name="Matzkin L."/>
            <person name="McAllister B."/>
            <person name="McBride C.S."/>
            <person name="McKernan B."/>
            <person name="McKernan K."/>
            <person name="Mendez-Lago M."/>
            <person name="Minx P."/>
            <person name="Mollenhauer M.U."/>
            <person name="Montooth K."/>
            <person name="Mount S.M."/>
            <person name="Mu X."/>
            <person name="Myers E."/>
            <person name="Negre B."/>
            <person name="Newfeld S."/>
            <person name="Nielsen R."/>
            <person name="Noor M.A."/>
            <person name="O'Grady P."/>
            <person name="Pachter L."/>
            <person name="Papaceit M."/>
            <person name="Parisi M.J."/>
            <person name="Parisi M."/>
            <person name="Parts L."/>
            <person name="Pedersen J.S."/>
            <person name="Pesole G."/>
            <person name="Phillippy A.M."/>
            <person name="Ponting C.P."/>
            <person name="Pop M."/>
            <person name="Porcelli D."/>
            <person name="Powell J.R."/>
            <person name="Prohaska S."/>
            <person name="Pruitt K."/>
            <person name="Puig M."/>
            <person name="Quesneville H."/>
            <person name="Ram K.R."/>
            <person name="Rand D."/>
            <person name="Rasmussen M.D."/>
            <person name="Reed L.K."/>
            <person name="Reenan R."/>
            <person name="Reily A."/>
            <person name="Remington K.A."/>
            <person name="Rieger T.T."/>
            <person name="Ritchie M.G."/>
            <person name="Robin C."/>
            <person name="Rogers Y.H."/>
            <person name="Rohde C."/>
            <person name="Rozas J."/>
            <person name="Rubenfield M.J."/>
            <person name="Ruiz A."/>
            <person name="Russo S."/>
            <person name="Salzberg S.L."/>
            <person name="Sanchez-Gracia A."/>
            <person name="Saranga D.J."/>
            <person name="Sato H."/>
            <person name="Schaeffer S.W."/>
            <person name="Schatz M.C."/>
            <person name="Schlenke T."/>
            <person name="Schwartz R."/>
            <person name="Segarra C."/>
            <person name="Singh R.S."/>
            <person name="Sirot L."/>
            <person name="Sirota M."/>
            <person name="Sisneros N.B."/>
            <person name="Smith C.D."/>
            <person name="Smith T.F."/>
            <person name="Spieth J."/>
            <person name="Stage D.E."/>
            <person name="Stark A."/>
            <person name="Stephan W."/>
            <person name="Strausberg R.L."/>
            <person name="Strempel S."/>
            <person name="Sturgill D."/>
            <person name="Sutton G."/>
            <person name="Sutton G.G."/>
            <person name="Tao W."/>
            <person name="Teichmann S."/>
            <person name="Tobari Y.N."/>
            <person name="Tomimura Y."/>
            <person name="Tsolas J.M."/>
            <person name="Valente V.L."/>
            <person name="Venter E."/>
            <person name="Venter J.C."/>
            <person name="Vicario S."/>
            <person name="Vieira F.G."/>
            <person name="Vilella A.J."/>
            <person name="Villasante A."/>
            <person name="Walenz B."/>
            <person name="Wang J."/>
            <person name="Wasserman M."/>
            <person name="Watts T."/>
            <person name="Wilson D."/>
            <person name="Wilson R.K."/>
            <person name="Wing R.A."/>
            <person name="Wolfner M.F."/>
            <person name="Wong A."/>
            <person name="Wong G.K."/>
            <person name="Wu C.I."/>
            <person name="Wu G."/>
            <person name="Yamamoto D."/>
            <person name="Yang H.P."/>
            <person name="Yang S.P."/>
            <person name="Yorke J.A."/>
            <person name="Yoshida K."/>
            <person name="Zdobnov E."/>
            <person name="Zhang P."/>
            <person name="Zhang Y."/>
            <person name="Zimin A.V."/>
            <person name="Baldwin J."/>
            <person name="Abdouelleil A."/>
            <person name="Abdulkadir J."/>
            <person name="Abebe A."/>
            <person name="Abera B."/>
            <person name="Abreu J."/>
            <person name="Acer S.C."/>
            <person name="Aftuck L."/>
            <person name="Alexander A."/>
            <person name="An P."/>
            <person name="Anderson E."/>
            <person name="Anderson S."/>
            <person name="Arachi H."/>
            <person name="Azer M."/>
            <person name="Bachantsang P."/>
            <person name="Barry A."/>
            <person name="Bayul T."/>
            <person name="Berlin A."/>
            <person name="Bessette D."/>
            <person name="Bloom T."/>
            <person name="Blye J."/>
            <person name="Boguslavskiy L."/>
            <person name="Bonnet C."/>
            <person name="Boukhgalter B."/>
            <person name="Bourzgui I."/>
            <person name="Brown A."/>
            <person name="Cahill P."/>
            <person name="Channer S."/>
            <person name="Cheshatsang Y."/>
            <person name="Chuda L."/>
            <person name="Citroen M."/>
            <person name="Collymore A."/>
            <person name="Cooke P."/>
            <person name="Costello M."/>
            <person name="D'Aco K."/>
            <person name="Daza R."/>
            <person name="De Haan G."/>
            <person name="DeGray S."/>
            <person name="DeMaso C."/>
            <person name="Dhargay N."/>
            <person name="Dooley K."/>
            <person name="Dooley E."/>
            <person name="Doricent M."/>
            <person name="Dorje P."/>
            <person name="Dorjee K."/>
            <person name="Dupes A."/>
            <person name="Elong R."/>
            <person name="Falk J."/>
            <person name="Farina A."/>
            <person name="Faro S."/>
            <person name="Ferguson D."/>
            <person name="Fisher S."/>
            <person name="Foley C.D."/>
            <person name="Franke A."/>
            <person name="Friedrich D."/>
            <person name="Gadbois L."/>
            <person name="Gearin G."/>
            <person name="Gearin C.R."/>
            <person name="Giannoukos G."/>
            <person name="Goode T."/>
            <person name="Graham J."/>
            <person name="Grandbois E."/>
            <person name="Grewal S."/>
            <person name="Gyaltsen K."/>
            <person name="Hafez N."/>
            <person name="Hagos B."/>
            <person name="Hall J."/>
            <person name="Henson C."/>
            <person name="Hollinger A."/>
            <person name="Honan T."/>
            <person name="Huard M.D."/>
            <person name="Hughes L."/>
            <person name="Hurhula B."/>
            <person name="Husby M.E."/>
            <person name="Kamat A."/>
            <person name="Kanga B."/>
            <person name="Kashin S."/>
            <person name="Khazanovich D."/>
            <person name="Kisner P."/>
            <person name="Lance K."/>
            <person name="Lara M."/>
            <person name="Lee W."/>
            <person name="Lennon N."/>
            <person name="Letendre F."/>
            <person name="LeVine R."/>
            <person name="Lipovsky A."/>
            <person name="Liu X."/>
            <person name="Liu J."/>
            <person name="Liu S."/>
            <person name="Lokyitsang T."/>
            <person name="Lokyitsang Y."/>
            <person name="Lubonja R."/>
            <person name="Lui A."/>
            <person name="MacDonald P."/>
            <person name="Magnisalis V."/>
            <person name="Maru K."/>
            <person name="Matthews C."/>
            <person name="McCusker W."/>
            <person name="McDonough S."/>
            <person name="Mehta T."/>
            <person name="Meldrim J."/>
            <person name="Meneus L."/>
            <person name="Mihai O."/>
            <person name="Mihalev A."/>
            <person name="Mihova T."/>
            <person name="Mittelman R."/>
            <person name="Mlenga V."/>
            <person name="Montmayeur A."/>
            <person name="Mulrain L."/>
            <person name="Navidi A."/>
            <person name="Naylor J."/>
            <person name="Negash T."/>
            <person name="Nguyen T."/>
            <person name="Nguyen N."/>
            <person name="Nicol R."/>
            <person name="Norbu C."/>
            <person name="Norbu N."/>
            <person name="Novod N."/>
            <person name="O'Neill B."/>
            <person name="Osman S."/>
            <person name="Markiewicz E."/>
            <person name="Oyono O.L."/>
            <person name="Patti C."/>
            <person name="Phunkhang P."/>
            <person name="Pierre F."/>
            <person name="Priest M."/>
            <person name="Raghuraman S."/>
            <person name="Rege F."/>
            <person name="Reyes R."/>
            <person name="Rise C."/>
            <person name="Rogov P."/>
            <person name="Ross K."/>
            <person name="Ryan E."/>
            <person name="Settipalli S."/>
            <person name="Shea T."/>
            <person name="Sherpa N."/>
            <person name="Shi L."/>
            <person name="Shih D."/>
            <person name="Sparrow T."/>
            <person name="Spaulding J."/>
            <person name="Stalker J."/>
            <person name="Stange-Thomann N."/>
            <person name="Stavropoulos S."/>
            <person name="Stone C."/>
            <person name="Strader C."/>
            <person name="Tesfaye S."/>
            <person name="Thomson T."/>
            <person name="Thoulutsang Y."/>
            <person name="Thoulutsang D."/>
            <person name="Topham K."/>
            <person name="Topping I."/>
            <person name="Tsamla T."/>
            <person name="Vassiliev H."/>
            <person name="Vo A."/>
            <person name="Wangchuk T."/>
            <person name="Wangdi T."/>
            <person name="Weiand M."/>
            <person name="Wilkinson J."/>
            <person name="Wilson A."/>
            <person name="Yadav S."/>
            <person name="Young G."/>
            <person name="Yu Q."/>
            <person name="Zembek L."/>
            <person name="Zhong D."/>
            <person name="Zimmer A."/>
            <person name="Zwirko Z."/>
            <person name="Jaffe D.B."/>
            <person name="Alvarez P."/>
            <person name="Brockman W."/>
            <person name="Butler J."/>
            <person name="Chin C."/>
            <person name="Gnerre S."/>
            <person name="Grabherr M."/>
            <person name="Kleber M."/>
            <person name="Mauceli E."/>
            <person name="MacCallum I."/>
        </authorList>
    </citation>
    <scope>NUCLEOTIDE SEQUENCE [LARGE SCALE GENOMIC DNA]</scope>
    <source>
        <strain evidence="10">Rob3c / Tucson 14021-0248.25</strain>
    </source>
</reference>
<feature type="compositionally biased region" description="Polar residues" evidence="6">
    <location>
        <begin position="814"/>
        <end position="832"/>
    </location>
</feature>
<dbReference type="PANTHER" id="PTHR16172">
    <property type="entry name" value="MAJOR FACILITATOR SUPERFAMILY DOMAIN-CONTAINING PROTEIN 6-LIKE"/>
    <property type="match status" value="1"/>
</dbReference>
<dbReference type="PANTHER" id="PTHR16172:SF41">
    <property type="entry name" value="MAJOR FACILITATOR SUPERFAMILY DOMAIN-CONTAINING PROTEIN 6-LIKE"/>
    <property type="match status" value="1"/>
</dbReference>